<gene>
    <name evidence="2" type="ORF">OUZ56_005990</name>
</gene>
<accession>A0ABQ9YUY4</accession>
<feature type="region of interest" description="Disordered" evidence="1">
    <location>
        <begin position="1"/>
        <end position="23"/>
    </location>
</feature>
<name>A0ABQ9YUY4_9CRUS</name>
<sequence length="104" mass="11516">MSRRERWGMTMRFPKSTRPSSTDNSCRIVQYCRTDEEVLSRRAENPDSTAATSSQYAASAAATSRRLSITMSLRTDACGGDGCYPPQRHGPSKCLNVIIGRLIL</sequence>
<reference evidence="2 3" key="1">
    <citation type="journal article" date="2023" name="Nucleic Acids Res.">
        <title>The hologenome of Daphnia magna reveals possible DNA methylation and microbiome-mediated evolution of the host genome.</title>
        <authorList>
            <person name="Chaturvedi A."/>
            <person name="Li X."/>
            <person name="Dhandapani V."/>
            <person name="Marshall H."/>
            <person name="Kissane S."/>
            <person name="Cuenca-Cambronero M."/>
            <person name="Asole G."/>
            <person name="Calvet F."/>
            <person name="Ruiz-Romero M."/>
            <person name="Marangio P."/>
            <person name="Guigo R."/>
            <person name="Rago D."/>
            <person name="Mirbahai L."/>
            <person name="Eastwood N."/>
            <person name="Colbourne J.K."/>
            <person name="Zhou J."/>
            <person name="Mallon E."/>
            <person name="Orsini L."/>
        </authorList>
    </citation>
    <scope>NUCLEOTIDE SEQUENCE [LARGE SCALE GENOMIC DNA]</scope>
    <source>
        <strain evidence="2">LRV0_1</strain>
    </source>
</reference>
<dbReference type="Proteomes" id="UP001234178">
    <property type="component" value="Unassembled WGS sequence"/>
</dbReference>
<evidence type="ECO:0000256" key="1">
    <source>
        <dbReference type="SAM" id="MobiDB-lite"/>
    </source>
</evidence>
<comment type="caution">
    <text evidence="2">The sequence shown here is derived from an EMBL/GenBank/DDBJ whole genome shotgun (WGS) entry which is preliminary data.</text>
</comment>
<proteinExistence type="predicted"/>
<evidence type="ECO:0000313" key="3">
    <source>
        <dbReference type="Proteomes" id="UP001234178"/>
    </source>
</evidence>
<dbReference type="EMBL" id="JAOYFB010000001">
    <property type="protein sequence ID" value="KAK4004248.1"/>
    <property type="molecule type" value="Genomic_DNA"/>
</dbReference>
<keyword evidence="3" id="KW-1185">Reference proteome</keyword>
<protein>
    <submittedName>
        <fullName evidence="2">Uncharacterized protein</fullName>
    </submittedName>
</protein>
<evidence type="ECO:0000313" key="2">
    <source>
        <dbReference type="EMBL" id="KAK4004248.1"/>
    </source>
</evidence>
<organism evidence="2 3">
    <name type="scientific">Daphnia magna</name>
    <dbReference type="NCBI Taxonomy" id="35525"/>
    <lineage>
        <taxon>Eukaryota</taxon>
        <taxon>Metazoa</taxon>
        <taxon>Ecdysozoa</taxon>
        <taxon>Arthropoda</taxon>
        <taxon>Crustacea</taxon>
        <taxon>Branchiopoda</taxon>
        <taxon>Diplostraca</taxon>
        <taxon>Cladocera</taxon>
        <taxon>Anomopoda</taxon>
        <taxon>Daphniidae</taxon>
        <taxon>Daphnia</taxon>
    </lineage>
</organism>